<keyword evidence="1" id="KW-0812">Transmembrane</keyword>
<organism evidence="2 3">
    <name type="scientific">Bacillus cereus</name>
    <dbReference type="NCBI Taxonomy" id="1396"/>
    <lineage>
        <taxon>Bacteria</taxon>
        <taxon>Bacillati</taxon>
        <taxon>Bacillota</taxon>
        <taxon>Bacilli</taxon>
        <taxon>Bacillales</taxon>
        <taxon>Bacillaceae</taxon>
        <taxon>Bacillus</taxon>
        <taxon>Bacillus cereus group</taxon>
    </lineage>
</organism>
<name>A0A9X6W1Z5_BACCE</name>
<evidence type="ECO:0000256" key="1">
    <source>
        <dbReference type="SAM" id="Phobius"/>
    </source>
</evidence>
<keyword evidence="1" id="KW-0472">Membrane</keyword>
<dbReference type="Proteomes" id="UP000220210">
    <property type="component" value="Unassembled WGS sequence"/>
</dbReference>
<dbReference type="EMBL" id="NTSO01000002">
    <property type="protein sequence ID" value="PFF52072.1"/>
    <property type="molecule type" value="Genomic_DNA"/>
</dbReference>
<accession>A0A9X6W1Z5</accession>
<reference evidence="2 3" key="1">
    <citation type="submission" date="2017-09" db="EMBL/GenBank/DDBJ databases">
        <title>Large-scale bioinformatics analysis of Bacillus genomes uncovers conserved roles of natural products in bacterial physiology.</title>
        <authorList>
            <consortium name="Agbiome Team Llc"/>
            <person name="Bleich R.M."/>
            <person name="Kirk G.J."/>
            <person name="Santa Maria K.C."/>
            <person name="Allen S.E."/>
            <person name="Farag S."/>
            <person name="Shank E.A."/>
            <person name="Bowers A."/>
        </authorList>
    </citation>
    <scope>NUCLEOTIDE SEQUENCE [LARGE SCALE GENOMIC DNA]</scope>
    <source>
        <strain evidence="2 3">AFS020204</strain>
    </source>
</reference>
<proteinExistence type="predicted"/>
<gene>
    <name evidence="2" type="ORF">CN357_03875</name>
</gene>
<dbReference type="AlphaFoldDB" id="A0A9X6W1Z5"/>
<evidence type="ECO:0000313" key="3">
    <source>
        <dbReference type="Proteomes" id="UP000220210"/>
    </source>
</evidence>
<comment type="caution">
    <text evidence="2">The sequence shown here is derived from an EMBL/GenBank/DDBJ whole genome shotgun (WGS) entry which is preliminary data.</text>
</comment>
<feature type="transmembrane region" description="Helical" evidence="1">
    <location>
        <begin position="21"/>
        <end position="49"/>
    </location>
</feature>
<keyword evidence="1" id="KW-1133">Transmembrane helix</keyword>
<evidence type="ECO:0000313" key="2">
    <source>
        <dbReference type="EMBL" id="PFF52072.1"/>
    </source>
</evidence>
<protein>
    <submittedName>
        <fullName evidence="2">Uncharacterized protein</fullName>
    </submittedName>
</protein>
<sequence length="64" mass="7276">MRDTYSLINGHSKGMKKKKAFVWGFLTIPLLVLLAGLILGGLYLALLILDWTLQAIQWIYINMP</sequence>